<evidence type="ECO:0000313" key="3">
    <source>
        <dbReference type="Proteomes" id="UP001141806"/>
    </source>
</evidence>
<proteinExistence type="predicted"/>
<dbReference type="InterPro" id="IPR024752">
    <property type="entry name" value="Myb/SANT-like_dom"/>
</dbReference>
<dbReference type="PANTHER" id="PTHR46929:SF29">
    <property type="entry name" value="MYB_SANT-LIKE DOMAIN-CONTAINING PROTEIN"/>
    <property type="match status" value="1"/>
</dbReference>
<comment type="caution">
    <text evidence="2">The sequence shown here is derived from an EMBL/GenBank/DDBJ whole genome shotgun (WGS) entry which is preliminary data.</text>
</comment>
<organism evidence="2 3">
    <name type="scientific">Protea cynaroides</name>
    <dbReference type="NCBI Taxonomy" id="273540"/>
    <lineage>
        <taxon>Eukaryota</taxon>
        <taxon>Viridiplantae</taxon>
        <taxon>Streptophyta</taxon>
        <taxon>Embryophyta</taxon>
        <taxon>Tracheophyta</taxon>
        <taxon>Spermatophyta</taxon>
        <taxon>Magnoliopsida</taxon>
        <taxon>Proteales</taxon>
        <taxon>Proteaceae</taxon>
        <taxon>Protea</taxon>
    </lineage>
</organism>
<protein>
    <recommendedName>
        <fullName evidence="1">Myb/SANT-like domain-containing protein</fullName>
    </recommendedName>
</protein>
<dbReference type="Pfam" id="PF12776">
    <property type="entry name" value="Myb_DNA-bind_3"/>
    <property type="match status" value="1"/>
</dbReference>
<dbReference type="OrthoDB" id="1937145at2759"/>
<keyword evidence="3" id="KW-1185">Reference proteome</keyword>
<dbReference type="EMBL" id="JAMYWD010000001">
    <property type="protein sequence ID" value="KAJ4980639.1"/>
    <property type="molecule type" value="Genomic_DNA"/>
</dbReference>
<sequence length="100" mass="11655">MRCTESMDNALIDLLVEKAAKGNKCDKIFTGPAFTSVSRALTSQFGRDISAENMRNRLRTVKKKYMILKELVGQSSWRWNDDKQTLKVDDNVWKEYVQRH</sequence>
<name>A0A9Q0R2H6_9MAGN</name>
<evidence type="ECO:0000259" key="1">
    <source>
        <dbReference type="Pfam" id="PF12776"/>
    </source>
</evidence>
<feature type="domain" description="Myb/SANT-like" evidence="1">
    <location>
        <begin position="4"/>
        <end position="96"/>
    </location>
</feature>
<accession>A0A9Q0R2H6</accession>
<dbReference type="PANTHER" id="PTHR46929">
    <property type="entry name" value="EXPRESSED PROTEIN"/>
    <property type="match status" value="1"/>
</dbReference>
<gene>
    <name evidence="2" type="ORF">NE237_031476</name>
</gene>
<reference evidence="2" key="1">
    <citation type="journal article" date="2023" name="Plant J.">
        <title>The genome of the king protea, Protea cynaroides.</title>
        <authorList>
            <person name="Chang J."/>
            <person name="Duong T.A."/>
            <person name="Schoeman C."/>
            <person name="Ma X."/>
            <person name="Roodt D."/>
            <person name="Barker N."/>
            <person name="Li Z."/>
            <person name="Van de Peer Y."/>
            <person name="Mizrachi E."/>
        </authorList>
    </citation>
    <scope>NUCLEOTIDE SEQUENCE</scope>
    <source>
        <tissue evidence="2">Young leaves</tissue>
    </source>
</reference>
<dbReference type="AlphaFoldDB" id="A0A9Q0R2H6"/>
<evidence type="ECO:0000313" key="2">
    <source>
        <dbReference type="EMBL" id="KAJ4980639.1"/>
    </source>
</evidence>
<dbReference type="Proteomes" id="UP001141806">
    <property type="component" value="Unassembled WGS sequence"/>
</dbReference>